<name>A0AAV7UAR2_PLEWA</name>
<feature type="region of interest" description="Disordered" evidence="1">
    <location>
        <begin position="40"/>
        <end position="87"/>
    </location>
</feature>
<evidence type="ECO:0000313" key="2">
    <source>
        <dbReference type="EMBL" id="KAJ1186010.1"/>
    </source>
</evidence>
<dbReference type="AlphaFoldDB" id="A0AAV7UAR2"/>
<protein>
    <recommendedName>
        <fullName evidence="4">Integrase</fullName>
    </recommendedName>
</protein>
<keyword evidence="3" id="KW-1185">Reference proteome</keyword>
<sequence>MGVLKWRKQVADRTATATVNRRTLQRWQADFALHFPSHASTYKPQLCGQPEGFDGRQPEGFDGRRPKAVSSPSLESGRPESENWRSG</sequence>
<feature type="compositionally biased region" description="Basic and acidic residues" evidence="1">
    <location>
        <begin position="77"/>
        <end position="87"/>
    </location>
</feature>
<organism evidence="2 3">
    <name type="scientific">Pleurodeles waltl</name>
    <name type="common">Iberian ribbed newt</name>
    <dbReference type="NCBI Taxonomy" id="8319"/>
    <lineage>
        <taxon>Eukaryota</taxon>
        <taxon>Metazoa</taxon>
        <taxon>Chordata</taxon>
        <taxon>Craniata</taxon>
        <taxon>Vertebrata</taxon>
        <taxon>Euteleostomi</taxon>
        <taxon>Amphibia</taxon>
        <taxon>Batrachia</taxon>
        <taxon>Caudata</taxon>
        <taxon>Salamandroidea</taxon>
        <taxon>Salamandridae</taxon>
        <taxon>Pleurodelinae</taxon>
        <taxon>Pleurodeles</taxon>
    </lineage>
</organism>
<evidence type="ECO:0000256" key="1">
    <source>
        <dbReference type="SAM" id="MobiDB-lite"/>
    </source>
</evidence>
<comment type="caution">
    <text evidence="2">The sequence shown here is derived from an EMBL/GenBank/DDBJ whole genome shotgun (WGS) entry which is preliminary data.</text>
</comment>
<dbReference type="EMBL" id="JANPWB010000005">
    <property type="protein sequence ID" value="KAJ1186010.1"/>
    <property type="molecule type" value="Genomic_DNA"/>
</dbReference>
<proteinExistence type="predicted"/>
<evidence type="ECO:0008006" key="4">
    <source>
        <dbReference type="Google" id="ProtNLM"/>
    </source>
</evidence>
<feature type="compositionally biased region" description="Basic and acidic residues" evidence="1">
    <location>
        <begin position="53"/>
        <end position="65"/>
    </location>
</feature>
<evidence type="ECO:0000313" key="3">
    <source>
        <dbReference type="Proteomes" id="UP001066276"/>
    </source>
</evidence>
<dbReference type="Proteomes" id="UP001066276">
    <property type="component" value="Chromosome 3_1"/>
</dbReference>
<gene>
    <name evidence="2" type="ORF">NDU88_002795</name>
</gene>
<accession>A0AAV7UAR2</accession>
<reference evidence="2" key="1">
    <citation type="journal article" date="2022" name="bioRxiv">
        <title>Sequencing and chromosome-scale assembly of the giantPleurodeles waltlgenome.</title>
        <authorList>
            <person name="Brown T."/>
            <person name="Elewa A."/>
            <person name="Iarovenko S."/>
            <person name="Subramanian E."/>
            <person name="Araus A.J."/>
            <person name="Petzold A."/>
            <person name="Susuki M."/>
            <person name="Suzuki K.-i.T."/>
            <person name="Hayashi T."/>
            <person name="Toyoda A."/>
            <person name="Oliveira C."/>
            <person name="Osipova E."/>
            <person name="Leigh N.D."/>
            <person name="Simon A."/>
            <person name="Yun M.H."/>
        </authorList>
    </citation>
    <scope>NUCLEOTIDE SEQUENCE</scope>
    <source>
        <strain evidence="2">20211129_DDA</strain>
        <tissue evidence="2">Liver</tissue>
    </source>
</reference>